<protein>
    <recommendedName>
        <fullName evidence="2">PiggyBac transposable element-derived protein domain-containing protein</fullName>
    </recommendedName>
</protein>
<evidence type="ECO:0000313" key="4">
    <source>
        <dbReference type="Proteomes" id="UP001187531"/>
    </source>
</evidence>
<feature type="compositionally biased region" description="Polar residues" evidence="1">
    <location>
        <begin position="25"/>
        <end position="34"/>
    </location>
</feature>
<feature type="compositionally biased region" description="Polar residues" evidence="1">
    <location>
        <begin position="184"/>
        <end position="193"/>
    </location>
</feature>
<organism evidence="3 4">
    <name type="scientific">Artemia franciscana</name>
    <name type="common">Brine shrimp</name>
    <name type="synonym">Artemia sanfranciscana</name>
    <dbReference type="NCBI Taxonomy" id="6661"/>
    <lineage>
        <taxon>Eukaryota</taxon>
        <taxon>Metazoa</taxon>
        <taxon>Ecdysozoa</taxon>
        <taxon>Arthropoda</taxon>
        <taxon>Crustacea</taxon>
        <taxon>Branchiopoda</taxon>
        <taxon>Anostraca</taxon>
        <taxon>Artemiidae</taxon>
        <taxon>Artemia</taxon>
    </lineage>
</organism>
<reference evidence="3" key="1">
    <citation type="submission" date="2023-07" db="EMBL/GenBank/DDBJ databases">
        <title>Chromosome-level genome assembly of Artemia franciscana.</title>
        <authorList>
            <person name="Jo E."/>
        </authorList>
    </citation>
    <scope>NUCLEOTIDE SEQUENCE</scope>
    <source>
        <tissue evidence="3">Whole body</tissue>
    </source>
</reference>
<gene>
    <name evidence="3" type="ORF">QYM36_005521</name>
</gene>
<proteinExistence type="predicted"/>
<evidence type="ECO:0000256" key="1">
    <source>
        <dbReference type="SAM" id="MobiDB-lite"/>
    </source>
</evidence>
<dbReference type="Pfam" id="PF13843">
    <property type="entry name" value="DDE_Tnp_1_7"/>
    <property type="match status" value="1"/>
</dbReference>
<keyword evidence="4" id="KW-1185">Reference proteome</keyword>
<accession>A0AA88L9T9</accession>
<evidence type="ECO:0000313" key="3">
    <source>
        <dbReference type="EMBL" id="KAK2718229.1"/>
    </source>
</evidence>
<sequence>MSSEDDADDRLPNLPFSNAESLSNLLDGELSSSDNESDNQVDRVMEANDEPEKSNDKDSLTLGIIVKKWNKAFEVKDGEPFTKWRLAHRHLNDNLILPRKGSDNYGKLYKIRPLIDKLRSSFRRTCKHTKKQIIDESMVKLKGRIAFKQYMPMKPIKQGYKIWEVISKSKPYVPPEKTLDQSKHSPVQGTSRRSAQCSAKIGPRCTKWQCSVCKVPLCMNYTKNCFSSFHQM</sequence>
<comment type="caution">
    <text evidence="3">The sequence shown here is derived from an EMBL/GenBank/DDBJ whole genome shotgun (WGS) entry which is preliminary data.</text>
</comment>
<feature type="region of interest" description="Disordered" evidence="1">
    <location>
        <begin position="25"/>
        <end position="57"/>
    </location>
</feature>
<dbReference type="EMBL" id="JAVRJZ010000009">
    <property type="protein sequence ID" value="KAK2718229.1"/>
    <property type="molecule type" value="Genomic_DNA"/>
</dbReference>
<name>A0AA88L9T9_ARTSF</name>
<feature type="compositionally biased region" description="Basic and acidic residues" evidence="1">
    <location>
        <begin position="40"/>
        <end position="57"/>
    </location>
</feature>
<feature type="region of interest" description="Disordered" evidence="1">
    <location>
        <begin position="174"/>
        <end position="193"/>
    </location>
</feature>
<dbReference type="AlphaFoldDB" id="A0AA88L9T9"/>
<dbReference type="InterPro" id="IPR029526">
    <property type="entry name" value="PGBD"/>
</dbReference>
<dbReference type="PANTHER" id="PTHR47272">
    <property type="entry name" value="DDE_TNP_1_7 DOMAIN-CONTAINING PROTEIN"/>
    <property type="match status" value="1"/>
</dbReference>
<dbReference type="Proteomes" id="UP001187531">
    <property type="component" value="Unassembled WGS sequence"/>
</dbReference>
<feature type="domain" description="PiggyBac transposable element-derived protein" evidence="2">
    <location>
        <begin position="91"/>
        <end position="172"/>
    </location>
</feature>
<evidence type="ECO:0000259" key="2">
    <source>
        <dbReference type="Pfam" id="PF13843"/>
    </source>
</evidence>
<dbReference type="PANTHER" id="PTHR47272:SF1">
    <property type="entry name" value="PIGGYBAC TRANSPOSABLE ELEMENT-DERIVED PROTEIN 3-LIKE"/>
    <property type="match status" value="1"/>
</dbReference>